<evidence type="ECO:0000256" key="3">
    <source>
        <dbReference type="ARBA" id="ARBA00023163"/>
    </source>
</evidence>
<reference evidence="5" key="1">
    <citation type="submission" date="2006-04" db="EMBL/GenBank/DDBJ databases">
        <title>Complete sequence of chromosome of Deinococcus geothermalis DSM 11300.</title>
        <authorList>
            <consortium name="US DOE Joint Genome Institute"/>
            <person name="Copeland A."/>
            <person name="Lucas S."/>
            <person name="Lapidus A."/>
            <person name="Barry K."/>
            <person name="Detter J.C."/>
            <person name="Glavina del Rio T."/>
            <person name="Hammon N."/>
            <person name="Israni S."/>
            <person name="Dalin E."/>
            <person name="Tice H."/>
            <person name="Pitluck S."/>
            <person name="Brettin T."/>
            <person name="Bruce D."/>
            <person name="Han C."/>
            <person name="Tapia R."/>
            <person name="Saunders E."/>
            <person name="Gilna P."/>
            <person name="Schmutz J."/>
            <person name="Larimer F."/>
            <person name="Land M."/>
            <person name="Hauser L."/>
            <person name="Kyrpides N."/>
            <person name="Kim E."/>
            <person name="Daly M.J."/>
            <person name="Fredrickson J.K."/>
            <person name="Makarova K.S."/>
            <person name="Gaidamakova E.K."/>
            <person name="Zhai M."/>
            <person name="Richardson P."/>
        </authorList>
    </citation>
    <scope>NUCLEOTIDE SEQUENCE</scope>
    <source>
        <strain evidence="5">DSM 11300</strain>
    </source>
</reference>
<dbReference type="InterPro" id="IPR036286">
    <property type="entry name" value="LexA/Signal_pep-like_sf"/>
</dbReference>
<gene>
    <name evidence="5" type="ordered locus">Dgeo_1366</name>
</gene>
<dbReference type="STRING" id="319795.Dgeo_1366"/>
<accession>Q1IYM3</accession>
<dbReference type="Pfam" id="PF00717">
    <property type="entry name" value="Peptidase_S24"/>
    <property type="match status" value="1"/>
</dbReference>
<evidence type="ECO:0000313" key="6">
    <source>
        <dbReference type="Proteomes" id="UP000002431"/>
    </source>
</evidence>
<dbReference type="HOGENOM" id="CLU_066192_1_2_0"/>
<evidence type="ECO:0000259" key="4">
    <source>
        <dbReference type="PROSITE" id="PS50943"/>
    </source>
</evidence>
<dbReference type="PANTHER" id="PTHR40661:SF3">
    <property type="entry name" value="FELS-1 PROPHAGE TRANSCRIPTIONAL REGULATOR"/>
    <property type="match status" value="1"/>
</dbReference>
<keyword evidence="2" id="KW-0238">DNA-binding</keyword>
<evidence type="ECO:0000256" key="2">
    <source>
        <dbReference type="ARBA" id="ARBA00023125"/>
    </source>
</evidence>
<dbReference type="Gene3D" id="2.10.109.10">
    <property type="entry name" value="Umud Fragment, subunit A"/>
    <property type="match status" value="1"/>
</dbReference>
<organism evidence="5 6">
    <name type="scientific">Deinococcus geothermalis (strain DSM 11300 / CIP 105573 / AG-3a)</name>
    <dbReference type="NCBI Taxonomy" id="319795"/>
    <lineage>
        <taxon>Bacteria</taxon>
        <taxon>Thermotogati</taxon>
        <taxon>Deinococcota</taxon>
        <taxon>Deinococci</taxon>
        <taxon>Deinococcales</taxon>
        <taxon>Deinococcaceae</taxon>
        <taxon>Deinococcus</taxon>
    </lineage>
</organism>
<dbReference type="Pfam" id="PF01381">
    <property type="entry name" value="HTH_3"/>
    <property type="match status" value="1"/>
</dbReference>
<dbReference type="Proteomes" id="UP000002431">
    <property type="component" value="Chromosome"/>
</dbReference>
<dbReference type="SUPFAM" id="SSF51306">
    <property type="entry name" value="LexA/Signal peptidase"/>
    <property type="match status" value="1"/>
</dbReference>
<dbReference type="EMBL" id="CP000359">
    <property type="protein sequence ID" value="ABF45661.1"/>
    <property type="molecule type" value="Genomic_DNA"/>
</dbReference>
<protein>
    <submittedName>
        <fullName evidence="5">LexA-like repressor</fullName>
    </submittedName>
</protein>
<dbReference type="SUPFAM" id="SSF47413">
    <property type="entry name" value="lambda repressor-like DNA-binding domains"/>
    <property type="match status" value="1"/>
</dbReference>
<dbReference type="AlphaFoldDB" id="Q1IYM3"/>
<dbReference type="InterPro" id="IPR010982">
    <property type="entry name" value="Lambda_DNA-bd_dom_sf"/>
</dbReference>
<dbReference type="CDD" id="cd06462">
    <property type="entry name" value="Peptidase_S24_S26"/>
    <property type="match status" value="1"/>
</dbReference>
<dbReference type="GO" id="GO:0003677">
    <property type="term" value="F:DNA binding"/>
    <property type="evidence" value="ECO:0007669"/>
    <property type="project" value="UniProtKB-KW"/>
</dbReference>
<dbReference type="InterPro" id="IPR015927">
    <property type="entry name" value="Peptidase_S24_S26A/B/C"/>
</dbReference>
<keyword evidence="3" id="KW-0804">Transcription</keyword>
<evidence type="ECO:0000313" key="5">
    <source>
        <dbReference type="EMBL" id="ABF45661.1"/>
    </source>
</evidence>
<feature type="domain" description="HTH cro/C1-type" evidence="4">
    <location>
        <begin position="18"/>
        <end position="75"/>
    </location>
</feature>
<dbReference type="InterPro" id="IPR001387">
    <property type="entry name" value="Cro/C1-type_HTH"/>
</dbReference>
<dbReference type="PANTHER" id="PTHR40661">
    <property type="match status" value="1"/>
</dbReference>
<dbReference type="CDD" id="cd00093">
    <property type="entry name" value="HTH_XRE"/>
    <property type="match status" value="1"/>
</dbReference>
<name>Q1IYM3_DEIGD</name>
<keyword evidence="1" id="KW-0805">Transcription regulation</keyword>
<dbReference type="SMART" id="SM00530">
    <property type="entry name" value="HTH_XRE"/>
    <property type="match status" value="1"/>
</dbReference>
<dbReference type="Gene3D" id="1.10.260.40">
    <property type="entry name" value="lambda repressor-like DNA-binding domains"/>
    <property type="match status" value="1"/>
</dbReference>
<sequence>MARRPKLTTIKPDWARALEIRRLQLGLSQELAAEAGGLSQPYYSEIERGERELTTLTHSKLLGLARALGWTLADLEKATGVDLGVVKAWTLAGSSPQTLAPVPNIHRVPVIGLASAGAPVADEQDERIIGWEYPAADEYRPHMLCLQVDGESMDNGEADGLRDGDRLYVDTRDLTLQEGKVYVVHVHGNGIVVKRARQLGNDWWLFSDNANFSPTRPDEATIIGRVYFHQPRGKRL</sequence>
<evidence type="ECO:0000256" key="1">
    <source>
        <dbReference type="ARBA" id="ARBA00023015"/>
    </source>
</evidence>
<keyword evidence="6" id="KW-1185">Reference proteome</keyword>
<dbReference type="eggNOG" id="COG2932">
    <property type="taxonomic scope" value="Bacteria"/>
</dbReference>
<dbReference type="PROSITE" id="PS50943">
    <property type="entry name" value="HTH_CROC1"/>
    <property type="match status" value="1"/>
</dbReference>
<dbReference type="KEGG" id="dge:Dgeo_1366"/>
<proteinExistence type="predicted"/>